<dbReference type="Proteomes" id="UP000758701">
    <property type="component" value="Unassembled WGS sequence"/>
</dbReference>
<dbReference type="PANTHER" id="PTHR43242">
    <property type="entry name" value="NAD(P)-BINDING ROSSMANN-FOLD SUPERFAMILY PROTEIN"/>
    <property type="match status" value="1"/>
</dbReference>
<reference evidence="2 3" key="1">
    <citation type="submission" date="2021-06" db="EMBL/GenBank/DDBJ databases">
        <title>Ecological speciation of a Streptomyces species isolated from different habitats and geographic origins.</title>
        <authorList>
            <person name="Wang J."/>
        </authorList>
    </citation>
    <scope>NUCLEOTIDE SEQUENCE [LARGE SCALE GENOMIC DNA]</scope>
    <source>
        <strain evidence="2 3">FXJ8.012</strain>
    </source>
</reference>
<evidence type="ECO:0000313" key="3">
    <source>
        <dbReference type="Proteomes" id="UP000758701"/>
    </source>
</evidence>
<accession>A0ABS7W7N6</accession>
<comment type="caution">
    <text evidence="2">The sequence shown here is derived from an EMBL/GenBank/DDBJ whole genome shotgun (WGS) entry which is preliminary data.</text>
</comment>
<dbReference type="SUPFAM" id="SSF51735">
    <property type="entry name" value="NAD(P)-binding Rossmann-fold domains"/>
    <property type="match status" value="1"/>
</dbReference>
<dbReference type="Pfam" id="PF04321">
    <property type="entry name" value="RmlD_sub_bind"/>
    <property type="match status" value="1"/>
</dbReference>
<dbReference type="EMBL" id="JAHSTP010000009">
    <property type="protein sequence ID" value="MBZ6153982.1"/>
    <property type="molecule type" value="Genomic_DNA"/>
</dbReference>
<proteinExistence type="predicted"/>
<sequence>MKTLVVGSGFVGRAIARHLLDHGDEAVLASRTPPFADGAPVTPDWVPLDVAVPGAFAETLHRTAADTVVLVHGPSDVTWCESHPEEAMAGHAGAARMVAEAAGDRRVVFISTDNVFDGTAVTSSESTPTHPANAYGRAKRAAEDVLSALPGAVLLRVSLIYGWETADTPKWLNFFASCVHRLRAGETVAAPYDQWTTPVLIDDVAEATRALVTTATAPKLLHLGGPDRISRADWAAGIAAALGVPRERVTAEPRAHGRYAHRPASTCLSSELFATHPATAALRPRPVQEATRLLLGRHLPPTVRSTA</sequence>
<dbReference type="InterPro" id="IPR029903">
    <property type="entry name" value="RmlD-like-bd"/>
</dbReference>
<evidence type="ECO:0000313" key="2">
    <source>
        <dbReference type="EMBL" id="MBZ6153982.1"/>
    </source>
</evidence>
<gene>
    <name evidence="2" type="ORF">KVH32_22920</name>
</gene>
<evidence type="ECO:0000259" key="1">
    <source>
        <dbReference type="Pfam" id="PF04321"/>
    </source>
</evidence>
<dbReference type="RefSeq" id="WP_052410497.1">
    <property type="nucleotide sequence ID" value="NZ_BNEG01000005.1"/>
</dbReference>
<dbReference type="InterPro" id="IPR036291">
    <property type="entry name" value="NAD(P)-bd_dom_sf"/>
</dbReference>
<protein>
    <submittedName>
        <fullName evidence="2">Sugar nucleotide-binding protein</fullName>
    </submittedName>
</protein>
<keyword evidence="3" id="KW-1185">Reference proteome</keyword>
<name>A0ABS7W7N6_STROV</name>
<feature type="domain" description="RmlD-like substrate binding" evidence="1">
    <location>
        <begin position="1"/>
        <end position="275"/>
    </location>
</feature>
<dbReference type="Gene3D" id="3.40.50.720">
    <property type="entry name" value="NAD(P)-binding Rossmann-like Domain"/>
    <property type="match status" value="1"/>
</dbReference>
<organism evidence="2 3">
    <name type="scientific">Streptomyces olivaceus</name>
    <dbReference type="NCBI Taxonomy" id="47716"/>
    <lineage>
        <taxon>Bacteria</taxon>
        <taxon>Bacillati</taxon>
        <taxon>Actinomycetota</taxon>
        <taxon>Actinomycetes</taxon>
        <taxon>Kitasatosporales</taxon>
        <taxon>Streptomycetaceae</taxon>
        <taxon>Streptomyces</taxon>
    </lineage>
</organism>
<dbReference type="PANTHER" id="PTHR43242:SF1">
    <property type="entry name" value="NAD(P)-BINDING ROSSMANN-FOLD SUPERFAMILY PROTEIN"/>
    <property type="match status" value="1"/>
</dbReference>